<evidence type="ECO:0000256" key="4">
    <source>
        <dbReference type="SAM" id="MobiDB-lite"/>
    </source>
</evidence>
<accession>A0ABT7APH1</accession>
<name>A0ABT7APH1_9CYAN</name>
<feature type="signal peptide" evidence="5">
    <location>
        <begin position="1"/>
        <end position="31"/>
    </location>
</feature>
<dbReference type="Gene3D" id="2.160.20.10">
    <property type="entry name" value="Single-stranded right-handed beta-helix, Pectin lyase-like"/>
    <property type="match status" value="1"/>
</dbReference>
<keyword evidence="2" id="KW-0677">Repeat</keyword>
<evidence type="ECO:0000259" key="6">
    <source>
        <dbReference type="Pfam" id="PF07602"/>
    </source>
</evidence>
<comment type="caution">
    <text evidence="7">The sequence shown here is derived from an EMBL/GenBank/DDBJ whole genome shotgun (WGS) entry which is preliminary data.</text>
</comment>
<dbReference type="InterPro" id="IPR011050">
    <property type="entry name" value="Pectin_lyase_fold/virulence"/>
</dbReference>
<organism evidence="7 8">
    <name type="scientific">Roseofilum acuticapitatum BLCC-M154</name>
    <dbReference type="NCBI Taxonomy" id="3022444"/>
    <lineage>
        <taxon>Bacteria</taxon>
        <taxon>Bacillati</taxon>
        <taxon>Cyanobacteriota</taxon>
        <taxon>Cyanophyceae</taxon>
        <taxon>Desertifilales</taxon>
        <taxon>Desertifilaceae</taxon>
        <taxon>Roseofilum</taxon>
        <taxon>Roseofilum acuticapitatum</taxon>
    </lineage>
</organism>
<dbReference type="PANTHER" id="PTHR22990">
    <property type="entry name" value="F-BOX ONLY PROTEIN"/>
    <property type="match status" value="1"/>
</dbReference>
<keyword evidence="3" id="KW-0833">Ubl conjugation pathway</keyword>
<comment type="pathway">
    <text evidence="1">Protein modification; protein ubiquitination.</text>
</comment>
<dbReference type="PANTHER" id="PTHR22990:SF15">
    <property type="entry name" value="F-BOX ONLY PROTEIN 10"/>
    <property type="match status" value="1"/>
</dbReference>
<feature type="compositionally biased region" description="Pro residues" evidence="4">
    <location>
        <begin position="348"/>
        <end position="396"/>
    </location>
</feature>
<feature type="domain" description="DUF1565" evidence="6">
    <location>
        <begin position="55"/>
        <end position="314"/>
    </location>
</feature>
<evidence type="ECO:0000313" key="7">
    <source>
        <dbReference type="EMBL" id="MDJ1168487.1"/>
    </source>
</evidence>
<dbReference type="Pfam" id="PF07602">
    <property type="entry name" value="DUF1565"/>
    <property type="match status" value="1"/>
</dbReference>
<feature type="compositionally biased region" description="Polar residues" evidence="4">
    <location>
        <begin position="407"/>
        <end position="417"/>
    </location>
</feature>
<dbReference type="InterPro" id="IPR011459">
    <property type="entry name" value="DUF1565"/>
</dbReference>
<gene>
    <name evidence="7" type="ORF">PMG71_03495</name>
</gene>
<keyword evidence="8" id="KW-1185">Reference proteome</keyword>
<evidence type="ECO:0000313" key="8">
    <source>
        <dbReference type="Proteomes" id="UP001235303"/>
    </source>
</evidence>
<dbReference type="InterPro" id="IPR006626">
    <property type="entry name" value="PbH1"/>
</dbReference>
<feature type="chain" id="PRO_5046196794" evidence="5">
    <location>
        <begin position="32"/>
        <end position="528"/>
    </location>
</feature>
<dbReference type="InterPro" id="IPR022441">
    <property type="entry name" value="Para_beta_helix_rpt-2"/>
</dbReference>
<proteinExistence type="predicted"/>
<dbReference type="NCBIfam" id="TIGR03804">
    <property type="entry name" value="para_beta_helix"/>
    <property type="match status" value="3"/>
</dbReference>
<evidence type="ECO:0000256" key="1">
    <source>
        <dbReference type="ARBA" id="ARBA00004906"/>
    </source>
</evidence>
<evidence type="ECO:0000256" key="2">
    <source>
        <dbReference type="ARBA" id="ARBA00022737"/>
    </source>
</evidence>
<dbReference type="InterPro" id="IPR012334">
    <property type="entry name" value="Pectin_lyas_fold"/>
</dbReference>
<dbReference type="SUPFAM" id="SSF51126">
    <property type="entry name" value="Pectin lyase-like"/>
    <property type="match status" value="1"/>
</dbReference>
<dbReference type="InterPro" id="IPR051550">
    <property type="entry name" value="SCF-Subunits/Alg-Epimerases"/>
</dbReference>
<reference evidence="7 8" key="1">
    <citation type="submission" date="2023-01" db="EMBL/GenBank/DDBJ databases">
        <title>Novel diversity within Roseofilum (Cyanobacteria; Desertifilaceae) from marine benthic mats with descriptions of four novel species.</title>
        <authorList>
            <person name="Wang Y."/>
            <person name="Berthold D.E."/>
            <person name="Hu J."/>
            <person name="Lefler F.W."/>
            <person name="Laughinghouse H.D. IV."/>
        </authorList>
    </citation>
    <scope>NUCLEOTIDE SEQUENCE [LARGE SCALE GENOMIC DNA]</scope>
    <source>
        <strain evidence="7 8">BLCC-M154</strain>
    </source>
</reference>
<dbReference type="SMART" id="SM00710">
    <property type="entry name" value="PbH1"/>
    <property type="match status" value="6"/>
</dbReference>
<dbReference type="Gene3D" id="3.30.1910.20">
    <property type="entry name" value="asparaginyl-tRNA synthetase, N-terminal domain"/>
    <property type="match status" value="1"/>
</dbReference>
<evidence type="ECO:0000256" key="5">
    <source>
        <dbReference type="SAM" id="SignalP"/>
    </source>
</evidence>
<protein>
    <submittedName>
        <fullName evidence="7">DUF1565 domain-containing protein</fullName>
    </submittedName>
</protein>
<dbReference type="Proteomes" id="UP001235303">
    <property type="component" value="Unassembled WGS sequence"/>
</dbReference>
<evidence type="ECO:0000256" key="3">
    <source>
        <dbReference type="ARBA" id="ARBA00022786"/>
    </source>
</evidence>
<keyword evidence="5" id="KW-0732">Signal</keyword>
<dbReference type="EMBL" id="JAQOSP010000023">
    <property type="protein sequence ID" value="MDJ1168487.1"/>
    <property type="molecule type" value="Genomic_DNA"/>
</dbReference>
<sequence length="528" mass="56397">MNRTILNSSTLLFTLLSLSLSTAIAPKPIFASEYTAQLTPEVSTERPTLWVNPQTGNDRAGNGTAQAPYRTLTYALRMAAPNSIIQLAPGTYTEQTGEVFPIQLKRDVIVVGNPDNKGQNVIIQGGGRFISPTFARQNITLLGANDAALAGVTVTNPGDRGYGLWIESSSLVVADNTFTGNIHDGISITGRSGSVIRSNHFTRNGANGITIYGTSNPEVRDNVFDNTGFGININQKATPLIINNQIINNRDGVVVQAKATPVLRQNRIENNQRNGLVAISESQPNLGTANEPGNNQFRNNGEYDINAQGAKNIIPVYGNQLITRRIIGTLDFQGTTALIQPAAETPRPISPPSRTLPPTPTRPVTPPPSNNAPSRAPIPIPVPPPPQSSTPLPAPPRQASTPLPAPNRSSSVTSQVPNLEPLPVPNIDIPLGDNSYASRIPNRASVPGTPPPPPTSVASALGLSYRVIVYTGSTQEQNRVKSLVPDAFRSSYQGRSVIQVGAFPTLEEAQTRLELVRNAGLRAELVDY</sequence>
<dbReference type="RefSeq" id="WP_283752251.1">
    <property type="nucleotide sequence ID" value="NZ_JAQOSP010000023.1"/>
</dbReference>
<feature type="region of interest" description="Disordered" evidence="4">
    <location>
        <begin position="340"/>
        <end position="427"/>
    </location>
</feature>